<evidence type="ECO:0000313" key="7">
    <source>
        <dbReference type="Proteomes" id="UP001412239"/>
    </source>
</evidence>
<dbReference type="InterPro" id="IPR036047">
    <property type="entry name" value="F-box-like_dom_sf"/>
</dbReference>
<proteinExistence type="predicted"/>
<keyword evidence="2 3" id="KW-0040">ANK repeat</keyword>
<evidence type="ECO:0000259" key="5">
    <source>
        <dbReference type="PROSITE" id="PS50181"/>
    </source>
</evidence>
<dbReference type="SUPFAM" id="SSF48403">
    <property type="entry name" value="Ankyrin repeat"/>
    <property type="match status" value="1"/>
</dbReference>
<dbReference type="GO" id="GO:0004540">
    <property type="term" value="F:RNA nuclease activity"/>
    <property type="evidence" value="ECO:0007669"/>
    <property type="project" value="TreeGrafter"/>
</dbReference>
<accession>A0A292PYB3</accession>
<dbReference type="PRINTS" id="PR01415">
    <property type="entry name" value="ANKYRIN"/>
</dbReference>
<evidence type="ECO:0000256" key="4">
    <source>
        <dbReference type="SAM" id="MobiDB-lite"/>
    </source>
</evidence>
<evidence type="ECO:0000256" key="2">
    <source>
        <dbReference type="ARBA" id="ARBA00023043"/>
    </source>
</evidence>
<dbReference type="PROSITE" id="PS50297">
    <property type="entry name" value="ANK_REP_REGION"/>
    <property type="match status" value="2"/>
</dbReference>
<dbReference type="Gene3D" id="1.25.40.20">
    <property type="entry name" value="Ankyrin repeat-containing domain"/>
    <property type="match status" value="2"/>
</dbReference>
<dbReference type="PROSITE" id="PS50181">
    <property type="entry name" value="FBOX"/>
    <property type="match status" value="1"/>
</dbReference>
<keyword evidence="7" id="KW-1185">Reference proteome</keyword>
<sequence length="222" mass="23925">MPFQSLPNELILQISSTLATSTLSNLHKTCRHLYNLLHTHLLRHTLQPHLGLSPLEWASKHSHTEIIKYILAQSPIPPPVKTALHHASRNGNAHIARMLLASGASVDARSYSGWTPLHEAVAAGWTDVVILLLEAGANVNEKSGDEFTAAHWAVEEGRGDLVGLLEDVGADLGLVNGYGETVLEQAVMLGVEVVRGKRFRGNKSSRGGAEGRGAMFRRGEGG</sequence>
<dbReference type="Gene3D" id="1.20.1280.50">
    <property type="match status" value="1"/>
</dbReference>
<feature type="region of interest" description="Disordered" evidence="4">
    <location>
        <begin position="201"/>
        <end position="222"/>
    </location>
</feature>
<dbReference type="PANTHER" id="PTHR24141:SF1">
    <property type="entry name" value="2-5A-DEPENDENT RIBONUCLEASE"/>
    <property type="match status" value="1"/>
</dbReference>
<feature type="repeat" description="ANK" evidence="3">
    <location>
        <begin position="79"/>
        <end position="111"/>
    </location>
</feature>
<protein>
    <recommendedName>
        <fullName evidence="5">F-box domain-containing protein</fullName>
    </recommendedName>
</protein>
<reference evidence="6" key="1">
    <citation type="submission" date="2015-10" db="EMBL/GenBank/DDBJ databases">
        <authorList>
            <person name="Regsiter A."/>
            <person name="william w."/>
        </authorList>
    </citation>
    <scope>NUCLEOTIDE SEQUENCE</scope>
    <source>
        <strain evidence="6">Montdore</strain>
    </source>
</reference>
<dbReference type="Pfam" id="PF12937">
    <property type="entry name" value="F-box-like"/>
    <property type="match status" value="1"/>
</dbReference>
<dbReference type="AlphaFoldDB" id="A0A292PYB3"/>
<dbReference type="SUPFAM" id="SSF81383">
    <property type="entry name" value="F-box domain"/>
    <property type="match status" value="1"/>
</dbReference>
<evidence type="ECO:0000256" key="3">
    <source>
        <dbReference type="PROSITE-ProRule" id="PRU00023"/>
    </source>
</evidence>
<feature type="domain" description="F-box" evidence="5">
    <location>
        <begin position="1"/>
        <end position="46"/>
    </location>
</feature>
<dbReference type="Pfam" id="PF12796">
    <property type="entry name" value="Ank_2"/>
    <property type="match status" value="1"/>
</dbReference>
<dbReference type="PROSITE" id="PS50088">
    <property type="entry name" value="ANK_REPEAT"/>
    <property type="match status" value="3"/>
</dbReference>
<evidence type="ECO:0000313" key="6">
    <source>
        <dbReference type="EMBL" id="CUS12134.1"/>
    </source>
</evidence>
<dbReference type="SMART" id="SM00248">
    <property type="entry name" value="ANK"/>
    <property type="match status" value="4"/>
</dbReference>
<feature type="repeat" description="ANK" evidence="3">
    <location>
        <begin position="145"/>
        <end position="177"/>
    </location>
</feature>
<gene>
    <name evidence="6" type="ORF">GSTUAT00003782001</name>
</gene>
<organism evidence="6 7">
    <name type="scientific">Tuber aestivum</name>
    <name type="common">summer truffle</name>
    <dbReference type="NCBI Taxonomy" id="59557"/>
    <lineage>
        <taxon>Eukaryota</taxon>
        <taxon>Fungi</taxon>
        <taxon>Dikarya</taxon>
        <taxon>Ascomycota</taxon>
        <taxon>Pezizomycotina</taxon>
        <taxon>Pezizomycetes</taxon>
        <taxon>Pezizales</taxon>
        <taxon>Tuberaceae</taxon>
        <taxon>Tuber</taxon>
    </lineage>
</organism>
<dbReference type="PANTHER" id="PTHR24141">
    <property type="entry name" value="2-5A-DEPENDENT RIBONUCLEASE"/>
    <property type="match status" value="1"/>
</dbReference>
<dbReference type="InterPro" id="IPR002110">
    <property type="entry name" value="Ankyrin_rpt"/>
</dbReference>
<dbReference type="InterPro" id="IPR001810">
    <property type="entry name" value="F-box_dom"/>
</dbReference>
<dbReference type="GO" id="GO:0006396">
    <property type="term" value="P:RNA processing"/>
    <property type="evidence" value="ECO:0007669"/>
    <property type="project" value="TreeGrafter"/>
</dbReference>
<name>A0A292PYB3_9PEZI</name>
<evidence type="ECO:0000256" key="1">
    <source>
        <dbReference type="ARBA" id="ARBA00022737"/>
    </source>
</evidence>
<feature type="repeat" description="ANK" evidence="3">
    <location>
        <begin position="112"/>
        <end position="144"/>
    </location>
</feature>
<dbReference type="GO" id="GO:0003723">
    <property type="term" value="F:RNA binding"/>
    <property type="evidence" value="ECO:0007669"/>
    <property type="project" value="TreeGrafter"/>
</dbReference>
<keyword evidence="1" id="KW-0677">Repeat</keyword>
<dbReference type="EMBL" id="LN891003">
    <property type="protein sequence ID" value="CUS12134.1"/>
    <property type="molecule type" value="Genomic_DNA"/>
</dbReference>
<dbReference type="Proteomes" id="UP001412239">
    <property type="component" value="Unassembled WGS sequence"/>
</dbReference>
<dbReference type="InterPro" id="IPR036770">
    <property type="entry name" value="Ankyrin_rpt-contain_sf"/>
</dbReference>